<dbReference type="GO" id="GO:0005524">
    <property type="term" value="F:ATP binding"/>
    <property type="evidence" value="ECO:0007669"/>
    <property type="project" value="InterPro"/>
</dbReference>
<dbReference type="EMBL" id="BARV01027268">
    <property type="protein sequence ID" value="GAI35373.1"/>
    <property type="molecule type" value="Genomic_DNA"/>
</dbReference>
<dbReference type="GO" id="GO:0016020">
    <property type="term" value="C:membrane"/>
    <property type="evidence" value="ECO:0007669"/>
    <property type="project" value="InterPro"/>
</dbReference>
<dbReference type="InterPro" id="IPR005074">
    <property type="entry name" value="Peptidase_C39"/>
</dbReference>
<protein>
    <recommendedName>
        <fullName evidence="2">Peptidase C39 domain-containing protein</fullName>
    </recommendedName>
</protein>
<keyword evidence="1" id="KW-0472">Membrane</keyword>
<dbReference type="PROSITE" id="PS50990">
    <property type="entry name" value="PEPTIDASE_C39"/>
    <property type="match status" value="1"/>
</dbReference>
<evidence type="ECO:0000259" key="2">
    <source>
        <dbReference type="PROSITE" id="PS50990"/>
    </source>
</evidence>
<dbReference type="Pfam" id="PF03412">
    <property type="entry name" value="Peptidase_C39"/>
    <property type="match status" value="1"/>
</dbReference>
<dbReference type="GO" id="GO:0006508">
    <property type="term" value="P:proteolysis"/>
    <property type="evidence" value="ECO:0007669"/>
    <property type="project" value="InterPro"/>
</dbReference>
<feature type="non-terminal residue" evidence="3">
    <location>
        <position position="1"/>
    </location>
</feature>
<gene>
    <name evidence="3" type="ORF">S06H3_43912</name>
</gene>
<feature type="transmembrane region" description="Helical" evidence="1">
    <location>
        <begin position="29"/>
        <end position="46"/>
    </location>
</feature>
<sequence>LGLFFDIVWVFPLAVFFISAGSKNMSTRFAYKGLLILSFLVLIVGIDQSSWVMAGPGINHTYPINKDGICIQSTSYTCGAASAVTLLHQYGIRTDEIEMARLSHTTRRGIKVTSLARGISRKVSLLVFKADIRRLDLDGLKKLGQPCIITTKFGFMVDHVVAFLGLAEDGVWIGDPLEGKVKWSEEKFLNKYRGIAIILSPTKESHHQDTKALRNNKISPCLCDLVVSIIGKDPTKGQRPGWGLLAGGGLKKNTNDTN</sequence>
<feature type="domain" description="Peptidase C39" evidence="2">
    <location>
        <begin position="72"/>
        <end position="199"/>
    </location>
</feature>
<name>X1MVS3_9ZZZZ</name>
<reference evidence="3" key="1">
    <citation type="journal article" date="2014" name="Front. Microbiol.">
        <title>High frequency of phylogenetically diverse reductive dehalogenase-homologous genes in deep subseafloor sedimentary metagenomes.</title>
        <authorList>
            <person name="Kawai M."/>
            <person name="Futagami T."/>
            <person name="Toyoda A."/>
            <person name="Takaki Y."/>
            <person name="Nishi S."/>
            <person name="Hori S."/>
            <person name="Arai W."/>
            <person name="Tsubouchi T."/>
            <person name="Morono Y."/>
            <person name="Uchiyama I."/>
            <person name="Ito T."/>
            <person name="Fujiyama A."/>
            <person name="Inagaki F."/>
            <person name="Takami H."/>
        </authorList>
    </citation>
    <scope>NUCLEOTIDE SEQUENCE</scope>
    <source>
        <strain evidence="3">Expedition CK06-06</strain>
    </source>
</reference>
<proteinExistence type="predicted"/>
<evidence type="ECO:0000256" key="1">
    <source>
        <dbReference type="SAM" id="Phobius"/>
    </source>
</evidence>
<keyword evidence="1" id="KW-0812">Transmembrane</keyword>
<evidence type="ECO:0000313" key="3">
    <source>
        <dbReference type="EMBL" id="GAI35373.1"/>
    </source>
</evidence>
<dbReference type="AlphaFoldDB" id="X1MVS3"/>
<comment type="caution">
    <text evidence="3">The sequence shown here is derived from an EMBL/GenBank/DDBJ whole genome shotgun (WGS) entry which is preliminary data.</text>
</comment>
<dbReference type="Gene3D" id="3.90.70.10">
    <property type="entry name" value="Cysteine proteinases"/>
    <property type="match status" value="1"/>
</dbReference>
<accession>X1MVS3</accession>
<organism evidence="3">
    <name type="scientific">marine sediment metagenome</name>
    <dbReference type="NCBI Taxonomy" id="412755"/>
    <lineage>
        <taxon>unclassified sequences</taxon>
        <taxon>metagenomes</taxon>
        <taxon>ecological metagenomes</taxon>
    </lineage>
</organism>
<keyword evidence="1" id="KW-1133">Transmembrane helix</keyword>
<feature type="transmembrane region" description="Helical" evidence="1">
    <location>
        <begin position="6"/>
        <end position="22"/>
    </location>
</feature>
<dbReference type="GO" id="GO:0008233">
    <property type="term" value="F:peptidase activity"/>
    <property type="evidence" value="ECO:0007669"/>
    <property type="project" value="InterPro"/>
</dbReference>